<comment type="caution">
    <text evidence="4">The sequence shown here is derived from an EMBL/GenBank/DDBJ whole genome shotgun (WGS) entry which is preliminary data.</text>
</comment>
<dbReference type="PANTHER" id="PTHR22996">
    <property type="entry name" value="MAHOGUNIN"/>
    <property type="match status" value="1"/>
</dbReference>
<organism evidence="4 5">
    <name type="scientific">Cyclospora cayetanensis</name>
    <dbReference type="NCBI Taxonomy" id="88456"/>
    <lineage>
        <taxon>Eukaryota</taxon>
        <taxon>Sar</taxon>
        <taxon>Alveolata</taxon>
        <taxon>Apicomplexa</taxon>
        <taxon>Conoidasida</taxon>
        <taxon>Coccidia</taxon>
        <taxon>Eucoccidiorida</taxon>
        <taxon>Eimeriorina</taxon>
        <taxon>Eimeriidae</taxon>
        <taxon>Cyclospora</taxon>
    </lineage>
</organism>
<dbReference type="InterPro" id="IPR013083">
    <property type="entry name" value="Znf_RING/FYVE/PHD"/>
</dbReference>
<dbReference type="PROSITE" id="PS50089">
    <property type="entry name" value="ZF_RING_2"/>
    <property type="match status" value="1"/>
</dbReference>
<gene>
    <name evidence="4" type="ORF">cyc_00081</name>
</gene>
<dbReference type="GO" id="GO:0005737">
    <property type="term" value="C:cytoplasm"/>
    <property type="evidence" value="ECO:0007669"/>
    <property type="project" value="TreeGrafter"/>
</dbReference>
<evidence type="ECO:0000313" key="4">
    <source>
        <dbReference type="EMBL" id="OEH77280.1"/>
    </source>
</evidence>
<keyword evidence="5" id="KW-1185">Reference proteome</keyword>
<keyword evidence="1" id="KW-0479">Metal-binding</keyword>
<feature type="region of interest" description="Disordered" evidence="2">
    <location>
        <begin position="34"/>
        <end position="53"/>
    </location>
</feature>
<name>A0A1D3D1G5_9EIME</name>
<dbReference type="GO" id="GO:0008270">
    <property type="term" value="F:zinc ion binding"/>
    <property type="evidence" value="ECO:0007669"/>
    <property type="project" value="UniProtKB-KW"/>
</dbReference>
<accession>A0A1D3D1G5</accession>
<dbReference type="GO" id="GO:0016567">
    <property type="term" value="P:protein ubiquitination"/>
    <property type="evidence" value="ECO:0007669"/>
    <property type="project" value="TreeGrafter"/>
</dbReference>
<dbReference type="InterPro" id="IPR045194">
    <property type="entry name" value="MGRN1/RNF157-like"/>
</dbReference>
<feature type="domain" description="RING-type" evidence="3">
    <location>
        <begin position="349"/>
        <end position="386"/>
    </location>
</feature>
<feature type="compositionally biased region" description="Polar residues" evidence="2">
    <location>
        <begin position="39"/>
        <end position="52"/>
    </location>
</feature>
<proteinExistence type="predicted"/>
<evidence type="ECO:0000256" key="1">
    <source>
        <dbReference type="PROSITE-ProRule" id="PRU00175"/>
    </source>
</evidence>
<dbReference type="GO" id="GO:0061630">
    <property type="term" value="F:ubiquitin protein ligase activity"/>
    <property type="evidence" value="ECO:0007669"/>
    <property type="project" value="UniProtKB-EC"/>
</dbReference>
<protein>
    <recommendedName>
        <fullName evidence="3">RING-type domain-containing protein</fullName>
    </recommendedName>
</protein>
<dbReference type="Gene3D" id="3.30.40.10">
    <property type="entry name" value="Zinc/RING finger domain, C3HC4 (zinc finger)"/>
    <property type="match status" value="1"/>
</dbReference>
<evidence type="ECO:0000259" key="3">
    <source>
        <dbReference type="PROSITE" id="PS50089"/>
    </source>
</evidence>
<reference evidence="4 5" key="1">
    <citation type="journal article" date="2016" name="BMC Genomics">
        <title>Comparative genomics reveals Cyclospora cayetanensis possesses coccidia-like metabolism and invasion components but unique surface antigens.</title>
        <authorList>
            <person name="Liu S."/>
            <person name="Wang L."/>
            <person name="Zheng H."/>
            <person name="Xu Z."/>
            <person name="Roellig D.M."/>
            <person name="Li N."/>
            <person name="Frace M.A."/>
            <person name="Tang K."/>
            <person name="Arrowood M.J."/>
            <person name="Moss D.M."/>
            <person name="Zhang L."/>
            <person name="Feng Y."/>
            <person name="Xiao L."/>
        </authorList>
    </citation>
    <scope>NUCLEOTIDE SEQUENCE [LARGE SCALE GENOMIC DNA]</scope>
    <source>
        <strain evidence="4 5">CHN_HEN01</strain>
    </source>
</reference>
<keyword evidence="1" id="KW-0863">Zinc-finger</keyword>
<dbReference type="Proteomes" id="UP000095192">
    <property type="component" value="Unassembled WGS sequence"/>
</dbReference>
<dbReference type="EMBL" id="JROU02001150">
    <property type="protein sequence ID" value="OEH77280.1"/>
    <property type="molecule type" value="Genomic_DNA"/>
</dbReference>
<dbReference type="AlphaFoldDB" id="A0A1D3D1G5"/>
<feature type="compositionally biased region" description="Low complexity" evidence="2">
    <location>
        <begin position="431"/>
        <end position="440"/>
    </location>
</feature>
<dbReference type="Pfam" id="PF13920">
    <property type="entry name" value="zf-C3HC4_3"/>
    <property type="match status" value="1"/>
</dbReference>
<keyword evidence="1" id="KW-0862">Zinc</keyword>
<dbReference type="VEuPathDB" id="ToxoDB:cyc_00081"/>
<dbReference type="SUPFAM" id="SSF57850">
    <property type="entry name" value="RING/U-box"/>
    <property type="match status" value="1"/>
</dbReference>
<feature type="region of interest" description="Disordered" evidence="2">
    <location>
        <begin position="431"/>
        <end position="453"/>
    </location>
</feature>
<sequence length="453" mass="46930">MAAAKRGGAATLAAPAAGGSPLALITIEAAAAAAKPQADPNNEDSSSISLFSDTEIPPGAHNEALLLAGFGMYRSELQQLLRLHFNKLLQQNKPAAAAAMPLVEVKAYAYDPLPLTQEAQATAAAVAAATALAGGGFEVSVDAAETASVRAYWGVTRKAMEAFSTRMGKALLQRLPLYSGLVRTAAFSQLPISCLLVEATAFDSSRKIPAAAFAAPAAFALQDNTCGQVMPCSEGLFPLVITASVVVAQQEDKDEFSVSRQPSKGEASCHLLLLRCRPLPPPPPSTSSKTRLSAAAAVATATAPFPSCYVSHRFEVYRQLLAGGSLTKPQEKGDVFGVSSNSGTYDIDCLVCMTNPKTVVLYPCRHCALCVECLQALHQEKCPVCRSPFFAFITFPLKKQLAAAHAAGHVTPAAPVGAAADASAAGALRSTASSSAAPAPHQQRGGSRVVPLS</sequence>
<evidence type="ECO:0000256" key="2">
    <source>
        <dbReference type="SAM" id="MobiDB-lite"/>
    </source>
</evidence>
<dbReference type="InParanoid" id="A0A1D3D1G5"/>
<dbReference type="PANTHER" id="PTHR22996:SF0">
    <property type="entry name" value="RE60872P-RELATED"/>
    <property type="match status" value="1"/>
</dbReference>
<evidence type="ECO:0000313" key="5">
    <source>
        <dbReference type="Proteomes" id="UP000095192"/>
    </source>
</evidence>
<dbReference type="InterPro" id="IPR001841">
    <property type="entry name" value="Znf_RING"/>
</dbReference>